<reference evidence="1" key="1">
    <citation type="submission" date="2020-02" db="EMBL/GenBank/DDBJ databases">
        <authorList>
            <person name="Meier V. D."/>
        </authorList>
    </citation>
    <scope>NUCLEOTIDE SEQUENCE</scope>
    <source>
        <strain evidence="1">AVDCRST_MAG93</strain>
    </source>
</reference>
<name>A0A6J4JBP3_9CHLR</name>
<evidence type="ECO:0000313" key="1">
    <source>
        <dbReference type="EMBL" id="CAA9275615.1"/>
    </source>
</evidence>
<sequence>MAALEVASTSQIVGFWDTREDGTGAVVRTCGTDEVLTVDAWQARYPGGLLVTIEYEPERTSA</sequence>
<dbReference type="AlphaFoldDB" id="A0A6J4JBP3"/>
<organism evidence="1">
    <name type="scientific">uncultured Chloroflexia bacterium</name>
    <dbReference type="NCBI Taxonomy" id="1672391"/>
    <lineage>
        <taxon>Bacteria</taxon>
        <taxon>Bacillati</taxon>
        <taxon>Chloroflexota</taxon>
        <taxon>Chloroflexia</taxon>
        <taxon>environmental samples</taxon>
    </lineage>
</organism>
<proteinExistence type="predicted"/>
<protein>
    <submittedName>
        <fullName evidence="1">Uncharacterized protein</fullName>
    </submittedName>
</protein>
<dbReference type="EMBL" id="CADCTR010000982">
    <property type="protein sequence ID" value="CAA9275615.1"/>
    <property type="molecule type" value="Genomic_DNA"/>
</dbReference>
<gene>
    <name evidence="1" type="ORF">AVDCRST_MAG93-2870</name>
</gene>
<accession>A0A6J4JBP3</accession>